<evidence type="ECO:0000313" key="2">
    <source>
        <dbReference type="Proteomes" id="UP000263377"/>
    </source>
</evidence>
<dbReference type="AlphaFoldDB" id="A0A373A2B6"/>
<dbReference type="Proteomes" id="UP000263377">
    <property type="component" value="Unassembled WGS sequence"/>
</dbReference>
<gene>
    <name evidence="1" type="ORF">DR950_35080</name>
</gene>
<reference evidence="1 2" key="1">
    <citation type="submission" date="2018-08" db="EMBL/GenBank/DDBJ databases">
        <title>Diversity &amp; Physiological Properties of Lignin-Decomposing Actinobacteria from Soil.</title>
        <authorList>
            <person name="Roh S.G."/>
            <person name="Kim S.B."/>
        </authorList>
    </citation>
    <scope>NUCLEOTIDE SEQUENCE [LARGE SCALE GENOMIC DNA]</scope>
    <source>
        <strain evidence="1 2">MMS17-GH009</strain>
    </source>
</reference>
<accession>A0A373A2B6</accession>
<comment type="caution">
    <text evidence="1">The sequence shown here is derived from an EMBL/GenBank/DDBJ whole genome shotgun (WGS) entry which is preliminary data.</text>
</comment>
<protein>
    <submittedName>
        <fullName evidence="1">Uncharacterized protein</fullName>
    </submittedName>
</protein>
<sequence length="102" mass="11107">MLTQNSVTWVPGPTDVSMQGVAQVESATLAEITANGTWEEVSIGCGVPEEIAVEVGDPTRWLHGRAFDESVTRTQYSGSFYFDKQTGRVYFCAVNPTTREGS</sequence>
<organism evidence="1 2">
    <name type="scientific">Kitasatospora xanthocidica</name>
    <dbReference type="NCBI Taxonomy" id="83382"/>
    <lineage>
        <taxon>Bacteria</taxon>
        <taxon>Bacillati</taxon>
        <taxon>Actinomycetota</taxon>
        <taxon>Actinomycetes</taxon>
        <taxon>Kitasatosporales</taxon>
        <taxon>Streptomycetaceae</taxon>
        <taxon>Kitasatospora</taxon>
    </lineage>
</organism>
<proteinExistence type="predicted"/>
<evidence type="ECO:0000313" key="1">
    <source>
        <dbReference type="EMBL" id="RGD62283.1"/>
    </source>
</evidence>
<keyword evidence="2" id="KW-1185">Reference proteome</keyword>
<dbReference type="EMBL" id="QVIG01000001">
    <property type="protein sequence ID" value="RGD62283.1"/>
    <property type="molecule type" value="Genomic_DNA"/>
</dbReference>
<name>A0A373A2B6_9ACTN</name>